<evidence type="ECO:0000259" key="6">
    <source>
        <dbReference type="PROSITE" id="PS50011"/>
    </source>
</evidence>
<evidence type="ECO:0000256" key="4">
    <source>
        <dbReference type="RuleBase" id="RU000304"/>
    </source>
</evidence>
<evidence type="ECO:0000256" key="2">
    <source>
        <dbReference type="ARBA" id="ARBA00022840"/>
    </source>
</evidence>
<organism evidence="7 8">
    <name type="scientific">Amphibalanus amphitrite</name>
    <name type="common">Striped barnacle</name>
    <name type="synonym">Balanus amphitrite</name>
    <dbReference type="NCBI Taxonomy" id="1232801"/>
    <lineage>
        <taxon>Eukaryota</taxon>
        <taxon>Metazoa</taxon>
        <taxon>Ecdysozoa</taxon>
        <taxon>Arthropoda</taxon>
        <taxon>Crustacea</taxon>
        <taxon>Multicrustacea</taxon>
        <taxon>Cirripedia</taxon>
        <taxon>Thoracica</taxon>
        <taxon>Thoracicalcarea</taxon>
        <taxon>Balanomorpha</taxon>
        <taxon>Balanoidea</taxon>
        <taxon>Balanidae</taxon>
        <taxon>Amphibalaninae</taxon>
        <taxon>Amphibalanus</taxon>
    </lineage>
</organism>
<keyword evidence="1 3" id="KW-0547">Nucleotide-binding</keyword>
<dbReference type="Gene3D" id="1.10.510.10">
    <property type="entry name" value="Transferase(Phosphotransferase) domain 1"/>
    <property type="match status" value="1"/>
</dbReference>
<dbReference type="GO" id="GO:0004674">
    <property type="term" value="F:protein serine/threonine kinase activity"/>
    <property type="evidence" value="ECO:0007669"/>
    <property type="project" value="UniProtKB-KW"/>
</dbReference>
<evidence type="ECO:0000256" key="5">
    <source>
        <dbReference type="SAM" id="MobiDB-lite"/>
    </source>
</evidence>
<dbReference type="InterPro" id="IPR000719">
    <property type="entry name" value="Prot_kinase_dom"/>
</dbReference>
<dbReference type="InterPro" id="IPR008271">
    <property type="entry name" value="Ser/Thr_kinase_AS"/>
</dbReference>
<dbReference type="PROSITE" id="PS50011">
    <property type="entry name" value="PROTEIN_KINASE_DOM"/>
    <property type="match status" value="1"/>
</dbReference>
<reference evidence="7 8" key="1">
    <citation type="submission" date="2019-07" db="EMBL/GenBank/DDBJ databases">
        <title>Draft genome assembly of a fouling barnacle, Amphibalanus amphitrite (Darwin, 1854): The first reference genome for Thecostraca.</title>
        <authorList>
            <person name="Kim W."/>
        </authorList>
    </citation>
    <scope>NUCLEOTIDE SEQUENCE [LARGE SCALE GENOMIC DNA]</scope>
    <source>
        <strain evidence="7">SNU_AA5</strain>
        <tissue evidence="7">Soma without cirri and trophi</tissue>
    </source>
</reference>
<evidence type="ECO:0000256" key="3">
    <source>
        <dbReference type="PROSITE-ProRule" id="PRU10141"/>
    </source>
</evidence>
<keyword evidence="4" id="KW-0723">Serine/threonine-protein kinase</keyword>
<feature type="compositionally biased region" description="Low complexity" evidence="5">
    <location>
        <begin position="54"/>
        <end position="70"/>
    </location>
</feature>
<dbReference type="Pfam" id="PF00069">
    <property type="entry name" value="Pkinase"/>
    <property type="match status" value="1"/>
</dbReference>
<evidence type="ECO:0000313" key="8">
    <source>
        <dbReference type="Proteomes" id="UP000440578"/>
    </source>
</evidence>
<evidence type="ECO:0000256" key="1">
    <source>
        <dbReference type="ARBA" id="ARBA00022741"/>
    </source>
</evidence>
<dbReference type="OrthoDB" id="4062651at2759"/>
<proteinExistence type="inferred from homology"/>
<feature type="region of interest" description="Disordered" evidence="5">
    <location>
        <begin position="124"/>
        <end position="176"/>
    </location>
</feature>
<name>A0A6A4VE87_AMPAM</name>
<keyword evidence="2 3" id="KW-0067">ATP-binding</keyword>
<comment type="caution">
    <text evidence="7">The sequence shown here is derived from an EMBL/GenBank/DDBJ whole genome shotgun (WGS) entry which is preliminary data.</text>
</comment>
<accession>A0A6A4VE87</accession>
<feature type="domain" description="Protein kinase" evidence="6">
    <location>
        <begin position="193"/>
        <end position="437"/>
    </location>
</feature>
<dbReference type="PROSITE" id="PS00108">
    <property type="entry name" value="PROTEIN_KINASE_ST"/>
    <property type="match status" value="1"/>
</dbReference>
<comment type="similarity">
    <text evidence="4">Belongs to the protein kinase superfamily.</text>
</comment>
<gene>
    <name evidence="7" type="primary">mos_0</name>
    <name evidence="7" type="ORF">FJT64_007662</name>
</gene>
<dbReference type="InterPro" id="IPR011009">
    <property type="entry name" value="Kinase-like_dom_sf"/>
</dbReference>
<keyword evidence="7" id="KW-0418">Kinase</keyword>
<dbReference type="InterPro" id="IPR051681">
    <property type="entry name" value="Ser/Thr_Kinases-Pseudokinases"/>
</dbReference>
<keyword evidence="8" id="KW-1185">Reference proteome</keyword>
<sequence length="451" mass="48086">MPGVRQLLTVGCRSRSLTPTGRGGPVSPAAGRRLSLHASPRDPAGPPPGALQLSVPAPGPGARRPRRGSAVSPVALLFRRSPLRPDQPWNRSILPRPSLLVTPGSPPDEIPDPFASGEVRSATCHKTDEDDSATYTAASPAGPAQVRLDGEPPPGVPRTPVITGPRRGSWTGAGLKFDTPERTEVEEHGLDSHPDVPVLGRGAFGTVVLGRRRERPVAVKVVRGRPPSAGDLLARRLRHPHLVAVYGVYGVNAAFSTVEMEYCGGASLQALLDAADGPLPAANVARFVTQLVSALAYCHGEGVIHLDLKPANVIVTRAGDLKLGDFGSARSVDDPEARGSGARGTVPYMAPELFRGERATCRADVYALGVCTWQLLSGRRPFAGLQPETVIYIVVALRRRPQPQLAAAAGRWQCVVERCWAQEARSRPDAEQLERWLLALDGDGGWIRDPF</sequence>
<dbReference type="Proteomes" id="UP000440578">
    <property type="component" value="Unassembled WGS sequence"/>
</dbReference>
<dbReference type="EMBL" id="VIIS01001670">
    <property type="protein sequence ID" value="KAF0294697.1"/>
    <property type="molecule type" value="Genomic_DNA"/>
</dbReference>
<evidence type="ECO:0000313" key="7">
    <source>
        <dbReference type="EMBL" id="KAF0294697.1"/>
    </source>
</evidence>
<dbReference type="AlphaFoldDB" id="A0A6A4VE87"/>
<dbReference type="SUPFAM" id="SSF56112">
    <property type="entry name" value="Protein kinase-like (PK-like)"/>
    <property type="match status" value="1"/>
</dbReference>
<dbReference type="PANTHER" id="PTHR44329">
    <property type="entry name" value="SERINE/THREONINE-PROTEIN KINASE TNNI3K-RELATED"/>
    <property type="match status" value="1"/>
</dbReference>
<feature type="region of interest" description="Disordered" evidence="5">
    <location>
        <begin position="1"/>
        <end position="70"/>
    </location>
</feature>
<dbReference type="SMART" id="SM00220">
    <property type="entry name" value="S_TKc"/>
    <property type="match status" value="1"/>
</dbReference>
<protein>
    <submittedName>
        <fullName evidence="7">Serine/threonine-protein kinase mos</fullName>
    </submittedName>
</protein>
<dbReference type="PROSITE" id="PS00107">
    <property type="entry name" value="PROTEIN_KINASE_ATP"/>
    <property type="match status" value="1"/>
</dbReference>
<keyword evidence="7" id="KW-0808">Transferase</keyword>
<dbReference type="InterPro" id="IPR017441">
    <property type="entry name" value="Protein_kinase_ATP_BS"/>
</dbReference>
<dbReference type="GO" id="GO:0005524">
    <property type="term" value="F:ATP binding"/>
    <property type="evidence" value="ECO:0007669"/>
    <property type="project" value="UniProtKB-UniRule"/>
</dbReference>
<feature type="binding site" evidence="3">
    <location>
        <position position="220"/>
    </location>
    <ligand>
        <name>ATP</name>
        <dbReference type="ChEBI" id="CHEBI:30616"/>
    </ligand>
</feature>